<feature type="compositionally biased region" description="Gly residues" evidence="7">
    <location>
        <begin position="2654"/>
        <end position="2663"/>
    </location>
</feature>
<comment type="subcellular location">
    <subcellularLocation>
        <location evidence="1">Secreted</location>
    </subcellularLocation>
</comment>
<keyword evidence="2" id="KW-0964">Secreted</keyword>
<protein>
    <recommendedName>
        <fullName evidence="12">Kielin cysteine rich BMP regulator</fullName>
    </recommendedName>
</protein>
<feature type="compositionally biased region" description="Low complexity" evidence="7">
    <location>
        <begin position="2310"/>
        <end position="2321"/>
    </location>
</feature>
<feature type="region of interest" description="Disordered" evidence="7">
    <location>
        <begin position="1135"/>
        <end position="1167"/>
    </location>
</feature>
<feature type="compositionally biased region" description="Basic and acidic residues" evidence="7">
    <location>
        <begin position="2194"/>
        <end position="2204"/>
    </location>
</feature>
<dbReference type="PANTHER" id="PTHR46698">
    <property type="entry name" value="CROSSVEINLESS 2"/>
    <property type="match status" value="1"/>
</dbReference>
<feature type="domain" description="VWFC" evidence="8">
    <location>
        <begin position="636"/>
        <end position="695"/>
    </location>
</feature>
<feature type="domain" description="VWFC" evidence="8">
    <location>
        <begin position="838"/>
        <end position="897"/>
    </location>
</feature>
<dbReference type="InterPro" id="IPR036084">
    <property type="entry name" value="Ser_inhib-like_sf"/>
</dbReference>
<keyword evidence="5" id="KW-1015">Disulfide bond</keyword>
<proteinExistence type="predicted"/>
<feature type="compositionally biased region" description="Polar residues" evidence="7">
    <location>
        <begin position="2299"/>
        <end position="2309"/>
    </location>
</feature>
<feature type="compositionally biased region" description="Basic and acidic residues" evidence="7">
    <location>
        <begin position="2322"/>
        <end position="2332"/>
    </location>
</feature>
<gene>
    <name evidence="10" type="ORF">EI555_007224</name>
</gene>
<feature type="coiled-coil region" evidence="6">
    <location>
        <begin position="104"/>
        <end position="131"/>
    </location>
</feature>
<accession>A0A4U1F1E9</accession>
<feature type="domain" description="VWFD" evidence="9">
    <location>
        <begin position="1771"/>
        <end position="1947"/>
    </location>
</feature>
<feature type="domain" description="VWFC" evidence="8">
    <location>
        <begin position="1639"/>
        <end position="1703"/>
    </location>
</feature>
<feature type="domain" description="VWFC" evidence="8">
    <location>
        <begin position="717"/>
        <end position="775"/>
    </location>
</feature>
<feature type="compositionally biased region" description="Polar residues" evidence="7">
    <location>
        <begin position="2745"/>
        <end position="2766"/>
    </location>
</feature>
<dbReference type="Gene3D" id="6.20.200.20">
    <property type="match status" value="10"/>
</dbReference>
<organism evidence="10 11">
    <name type="scientific">Monodon monoceros</name>
    <name type="common">Narwhal</name>
    <name type="synonym">Ceratodon monodon</name>
    <dbReference type="NCBI Taxonomy" id="40151"/>
    <lineage>
        <taxon>Eukaryota</taxon>
        <taxon>Metazoa</taxon>
        <taxon>Chordata</taxon>
        <taxon>Craniata</taxon>
        <taxon>Vertebrata</taxon>
        <taxon>Euteleostomi</taxon>
        <taxon>Mammalia</taxon>
        <taxon>Eutheria</taxon>
        <taxon>Laurasiatheria</taxon>
        <taxon>Artiodactyla</taxon>
        <taxon>Whippomorpha</taxon>
        <taxon>Cetacea</taxon>
        <taxon>Odontoceti</taxon>
        <taxon>Monodontidae</taxon>
        <taxon>Monodon</taxon>
    </lineage>
</organism>
<dbReference type="InterPro" id="IPR001007">
    <property type="entry name" value="VWF_dom"/>
</dbReference>
<evidence type="ECO:0000259" key="9">
    <source>
        <dbReference type="PROSITE" id="PS51233"/>
    </source>
</evidence>
<feature type="compositionally biased region" description="Polar residues" evidence="7">
    <location>
        <begin position="2110"/>
        <end position="2122"/>
    </location>
</feature>
<evidence type="ECO:0000256" key="5">
    <source>
        <dbReference type="ARBA" id="ARBA00023157"/>
    </source>
</evidence>
<dbReference type="Pfam" id="PF23334">
    <property type="entry name" value="VWC2L_2nd"/>
    <property type="match status" value="2"/>
</dbReference>
<dbReference type="CDD" id="cd19941">
    <property type="entry name" value="TIL"/>
    <property type="match status" value="1"/>
</dbReference>
<dbReference type="EMBL" id="RWIC01000497">
    <property type="protein sequence ID" value="TKC43081.1"/>
    <property type="molecule type" value="Genomic_DNA"/>
</dbReference>
<feature type="domain" description="VWFC" evidence="8">
    <location>
        <begin position="1707"/>
        <end position="1767"/>
    </location>
</feature>
<keyword evidence="6" id="KW-0175">Coiled coil</keyword>
<feature type="domain" description="VWFC" evidence="8">
    <location>
        <begin position="238"/>
        <end position="296"/>
    </location>
</feature>
<keyword evidence="3" id="KW-0732">Signal</keyword>
<name>A0A4U1F1E9_MONMO</name>
<feature type="compositionally biased region" description="Pro residues" evidence="7">
    <location>
        <begin position="2588"/>
        <end position="2602"/>
    </location>
</feature>
<dbReference type="InterPro" id="IPR001846">
    <property type="entry name" value="VWF_type-D"/>
</dbReference>
<sequence>KLLLSATRGTGKTKLLLLTVQPEGATTGSQQGGANMARAEAALLPLVLQLTGLALAPGTSRGGAVPREPLGLADIHDYQLQAPAHSSAPAGAPQERWRPLEERLGRLEAEVTELREQNKDLQGRVRQLESCECHAASPQCWGLGRAWPEGARWEPDACTACVCQDGATHCVPQPGLPHCHGCSHNGQAYGNGETFATDACTTCRCLGSDACFPQEGAITCTQKPCPRGPCLEPGACCPHCEPGCTGGHRSGETWQLEPCVICTCQAGTVQCQGPSCSELNCLESYTPPGECCPICWPGDLPPTLPRRPLGPRGFRTYLGSCLPSGNVHPPRSLLTSPSRWQPSPGCEYEGQLYEEGANFLSSSNPCLQCSCLRSLVRCVPMKCPPIPCPEPVLRPGHCCLTCQAQGCTEGGSHWEHGQEWTTPGDPCPICQCLRECASLCPYPARPLPGTCCPVCDGCFLNGREYRSGEPVGSGDPCSHCRCAVSPFGRMGVSTVSLCPAHRRPADTQAGSLGSAAQSVTPGCEYQGHQYQSQETFRLQESGRCVRCSCQAGEVSCEEQECPGAPCTLSDSGPQLCPACVLGGEEFAEGVQWEPDGQPCTTCSCQAGVPVCRALLCSPAPCQHPTKPPGACCPSCESCTYHGQVYANGQNFTDADSPCHTCYCEDGTVTCSLVNCPPTTCARPQSGPGQCCPRCPGTCLLYLSGLSVFTPAHPPHCPDCILEKQAFMDGESFSHPRDPCQECQCREGHAHCQPRACPRASCAHPLPGPCCQNNCNGCAFAGKEYPNGADFPHPSDPCRLCRCLSGHVQCPARRCPPLPCPEPLLLPGECCPQCPATPSGCPRPGGGVPVRHQEHFSQPDDPCRRCLCLDGSVSCQLLPCPPAPCTHPRQGPCCPSCDAPPRNLTCSVPLLLCVPLYLQAGRHPFSPFLLAHSSGGGVLTKKVRERCPPSPQGPGGCLYQGKEFASGERFPSPTARCHVCLCWEGSVSCEPRACAPAQCPFPARGDCCPTCDGCEHLWESYLSSQDFPDPREPCNLCTCLGGFLNCSRRPCEPLGCSHPLTPSGHCCPTCQGCLYHGVTAAPGETLPDPLDPTCSICTCQEGSMRCRKKPCAPALCPHPSPGPCFCPVCHSEHTHPAPPHASTSRSARPDAGLGREHQDGEEFEGPAGSCERCRCQVAEGAGAGSAGLESKSLTRHLLQAGQVSCERLQCPPLPCPLQVTEPGSCCPRCRAPRVRGLGQGQTCRTQTQSSSLPTSDTGCLVHGEEHPEGSSWEPPNSPCSSCMCHEGVITCGRVQCVTFCAQPHLGPRDCCPRCSGTGSLGWGDVGREAVPRQHLPAIALGWAAEVRRSRRTCEHEGRKYKSGESFQPGADPCEVCTCEVGSATLRGSLDPAGSRHCGESGVCPCGQGVRQGLGVKSRQGQQVWGGRQWAGPPGWSVGCSLRELPAFAVTGGSVPAWWAVPPASSCPLGPSIAAPPVPHLPYCVLVFTEPLSPCTEHLRGSKLALPDPCYTCHSSGLPTHPRHLPTCPECRILPRPCSLPAVLYLSCCCALPQDLTWLCIHRACPEPSCPLLERHTPPGSCCPVCQGSCPILFCILRAGARRETGGVASMGQVGNLGVLIGWGGHCPALAFRVSSCRWNDKCVVEAEGQRVADGESWRDPSDDCITCTCRRGRVECHLEECQALSCPHGLAKVREAGRCCERCQAPAQSCAHQGRQVASGERWAVDACTSCSCVAGAVSCQSQRCPPLSCGPDEAPALRPGSCCPRCLTRPGSCMAFGDPHYRTFDGRLLHFQGSCSYVLAKDCRGGDFSVHVTNDDRGRSGVSWTHEVAVLLGDVAVRLLQGGAVTVDGRPVALPFLREPLLYVELRGRTVMLHGQQGLQVLWDGQSQVEVRVPGSYRGQICGLCGNFNGFAQDDLQGPEGLLLSTEAEFGNSWQVPEGPGPGRPCSKGREVDPCRAAGYRARREANARCRVLKSSPFSRCHAVVPPEPFFAACVYDLCACGPGFLADTCLCDALEAYASHCRQAGVTPAWRGPTLCVVGCLLDRGFVFDECGPPCPCTCFNQHVPLGELAAHCVRPCVPACRCPAGLVEHEAHCISPEACPPVLLTGDQPPSTLPNPSQKPQVGDGRTCPSGLELPTMLLQMERSRRAQEQLLWDLELLTGAGLGLSWPPWAQFCGLRDRAQCAWSQCSKPRGRTDGGSERRTSGNSRLCPSPQAEDSLSQDRQLLEGGLAKDPSSALDLTEARFDADPRWESPGMPAEGPTSGTLTAGVYSQENRSPWAGVASLGWEERGSPHPKSQDSSCSQELNLTTSSSFGEPGSSEFKELAQREDGELAGPMPQGPHQPPSRSLQEKKLAQGAPGPSGLPSQGLPEPPDPLEGLGCSLGQERAELKKLLRSEIPQSQREGAPQDQRGKALQGEDKEVPPSKREKTNEGQSGEAPQALREEVSEGQRWEASQGENKEAPRSQSGSRLKCRRKEVLPEQSEDSPQGQEVKTLQPSEGRGRISQAWEVARGEAPTPPREEGGSLGIPGGFCRPLGERMPQPGGREGPDPRGRTTQLRQVKTGGPRGESAAAVREQRPAREGAPAPLTPPGPPARPPLPRPGAVLLAALRTGGSEQRERPAALPGHPGLLSDPHSLRGPGGSPGPAEQELGGSMGLPGALGGRREGAEAPRASKTAWPESPSRDRRSASVSAAQQETALQRLLELHSEARRRRQQDREQQRLRVRGRAGRAGHQGAADRLLTEASSRSWNASASPGTATAACTP</sequence>
<dbReference type="Proteomes" id="UP000308365">
    <property type="component" value="Unassembled WGS sequence"/>
</dbReference>
<dbReference type="Pfam" id="PF00093">
    <property type="entry name" value="VWC"/>
    <property type="match status" value="6"/>
</dbReference>
<feature type="compositionally biased region" description="Basic and acidic residues" evidence="7">
    <location>
        <begin position="2387"/>
        <end position="2396"/>
    </location>
</feature>
<dbReference type="PANTHER" id="PTHR46698:SF2">
    <property type="entry name" value="KIELIN_CHORDIN-LIKE PROTEIN"/>
    <property type="match status" value="1"/>
</dbReference>
<feature type="domain" description="VWFC" evidence="8">
    <location>
        <begin position="344"/>
        <end position="403"/>
    </location>
</feature>
<feature type="compositionally biased region" description="Polar residues" evidence="7">
    <location>
        <begin position="2486"/>
        <end position="2498"/>
    </location>
</feature>
<evidence type="ECO:0008006" key="12">
    <source>
        <dbReference type="Google" id="ProtNLM"/>
    </source>
</evidence>
<evidence type="ECO:0000256" key="3">
    <source>
        <dbReference type="ARBA" id="ARBA00022729"/>
    </source>
</evidence>
<feature type="region of interest" description="Disordered" evidence="7">
    <location>
        <begin position="2248"/>
        <end position="2270"/>
    </location>
</feature>
<feature type="region of interest" description="Disordered" evidence="7">
    <location>
        <begin position="2187"/>
        <end position="2221"/>
    </location>
</feature>
<evidence type="ECO:0000256" key="4">
    <source>
        <dbReference type="ARBA" id="ARBA00022737"/>
    </source>
</evidence>
<reference evidence="11" key="1">
    <citation type="journal article" date="2019" name="IScience">
        <title>Narwhal Genome Reveals Long-Term Low Genetic Diversity despite Current Large Abundance Size.</title>
        <authorList>
            <person name="Westbury M.V."/>
            <person name="Petersen B."/>
            <person name="Garde E."/>
            <person name="Heide-Jorgensen M.P."/>
            <person name="Lorenzen E.D."/>
        </authorList>
    </citation>
    <scope>NUCLEOTIDE SEQUENCE [LARGE SCALE GENOMIC DNA]</scope>
</reference>
<evidence type="ECO:0000313" key="11">
    <source>
        <dbReference type="Proteomes" id="UP000308365"/>
    </source>
</evidence>
<dbReference type="InterPro" id="IPR052424">
    <property type="entry name" value="Kielin_Chordin-BMP_Reg"/>
</dbReference>
<feature type="non-terminal residue" evidence="10">
    <location>
        <position position="1"/>
    </location>
</feature>
<keyword evidence="4" id="KW-0677">Repeat</keyword>
<feature type="compositionally biased region" description="Basic and acidic residues" evidence="7">
    <location>
        <begin position="2443"/>
        <end position="2452"/>
    </location>
</feature>
<feature type="region of interest" description="Disordered" evidence="7">
    <location>
        <begin position="2107"/>
        <end position="2128"/>
    </location>
</feature>
<feature type="domain" description="VWFC" evidence="8">
    <location>
        <begin position="1256"/>
        <end position="1314"/>
    </location>
</feature>
<evidence type="ECO:0000256" key="6">
    <source>
        <dbReference type="SAM" id="Coils"/>
    </source>
</evidence>
<feature type="domain" description="VWFC" evidence="8">
    <location>
        <begin position="180"/>
        <end position="241"/>
    </location>
</feature>
<feature type="compositionally biased region" description="Low complexity" evidence="7">
    <location>
        <begin position="2356"/>
        <end position="2370"/>
    </location>
</feature>
<feature type="domain" description="VWFC" evidence="8">
    <location>
        <begin position="775"/>
        <end position="834"/>
    </location>
</feature>
<feature type="region of interest" description="Disordered" evidence="7">
    <location>
        <begin position="2285"/>
        <end position="2766"/>
    </location>
</feature>
<dbReference type="Gene3D" id="2.10.70.10">
    <property type="entry name" value="Complement Module, domain 1"/>
    <property type="match status" value="7"/>
</dbReference>
<dbReference type="PROSITE" id="PS50184">
    <property type="entry name" value="VWFC_2"/>
    <property type="match status" value="13"/>
</dbReference>
<dbReference type="Pfam" id="PF00094">
    <property type="entry name" value="VWD"/>
    <property type="match status" value="1"/>
</dbReference>
<dbReference type="SUPFAM" id="SSF57567">
    <property type="entry name" value="Serine protease inhibitors"/>
    <property type="match status" value="1"/>
</dbReference>
<dbReference type="SUPFAM" id="SSF57603">
    <property type="entry name" value="FnI-like domain"/>
    <property type="match status" value="16"/>
</dbReference>
<feature type="compositionally biased region" description="Low complexity" evidence="7">
    <location>
        <begin position="2603"/>
        <end position="2612"/>
    </location>
</feature>
<feature type="compositionally biased region" description="Polar residues" evidence="7">
    <location>
        <begin position="2205"/>
        <end position="2221"/>
    </location>
</feature>
<dbReference type="InterPro" id="IPR014853">
    <property type="entry name" value="VWF/SSPO/ZAN-like_Cys-rich_dom"/>
</dbReference>
<evidence type="ECO:0000256" key="7">
    <source>
        <dbReference type="SAM" id="MobiDB-lite"/>
    </source>
</evidence>
<evidence type="ECO:0000256" key="1">
    <source>
        <dbReference type="ARBA" id="ARBA00004613"/>
    </source>
</evidence>
<evidence type="ECO:0000256" key="2">
    <source>
        <dbReference type="ARBA" id="ARBA00022525"/>
    </source>
</evidence>
<evidence type="ECO:0000313" key="10">
    <source>
        <dbReference type="EMBL" id="TKC43081.1"/>
    </source>
</evidence>
<evidence type="ECO:0000259" key="8">
    <source>
        <dbReference type="PROSITE" id="PS50184"/>
    </source>
</evidence>
<dbReference type="PROSITE" id="PS01208">
    <property type="entry name" value="VWFC_1"/>
    <property type="match status" value="7"/>
</dbReference>
<dbReference type="SMART" id="SM00215">
    <property type="entry name" value="VWC_out"/>
    <property type="match status" value="11"/>
</dbReference>
<dbReference type="PROSITE" id="PS51233">
    <property type="entry name" value="VWFD"/>
    <property type="match status" value="1"/>
</dbReference>
<feature type="domain" description="VWFC" evidence="8">
    <location>
        <begin position="1011"/>
        <end position="1070"/>
    </location>
</feature>
<dbReference type="SMART" id="SM00214">
    <property type="entry name" value="VWC"/>
    <property type="match status" value="19"/>
</dbReference>
<feature type="domain" description="VWFC" evidence="8">
    <location>
        <begin position="577"/>
        <end position="636"/>
    </location>
</feature>
<feature type="compositionally biased region" description="Basic and acidic residues" evidence="7">
    <location>
        <begin position="2411"/>
        <end position="2432"/>
    </location>
</feature>
<dbReference type="SMART" id="SM00832">
    <property type="entry name" value="C8"/>
    <property type="match status" value="1"/>
</dbReference>
<comment type="caution">
    <text evidence="10">The sequence shown here is derived from an EMBL/GenBank/DDBJ whole genome shotgun (WGS) entry which is preliminary data.</text>
</comment>
<feature type="domain" description="VWFC" evidence="8">
    <location>
        <begin position="954"/>
        <end position="1011"/>
    </location>
</feature>
<dbReference type="SMART" id="SM00216">
    <property type="entry name" value="VWD"/>
    <property type="match status" value="1"/>
</dbReference>
<dbReference type="GO" id="GO:0005576">
    <property type="term" value="C:extracellular region"/>
    <property type="evidence" value="ECO:0007669"/>
    <property type="project" value="UniProtKB-SubCell"/>
</dbReference>